<dbReference type="InterPro" id="IPR011990">
    <property type="entry name" value="TPR-like_helical_dom_sf"/>
</dbReference>
<dbReference type="Gene3D" id="1.25.40.10">
    <property type="entry name" value="Tetratricopeptide repeat domain"/>
    <property type="match status" value="1"/>
</dbReference>
<dbReference type="EMBL" id="CP036273">
    <property type="protein sequence ID" value="QDU22290.1"/>
    <property type="molecule type" value="Genomic_DNA"/>
</dbReference>
<name>A0A517XXP9_9BACT</name>
<gene>
    <name evidence="1" type="ORF">ETAA1_42680</name>
</gene>
<organism evidence="1 2">
    <name type="scientific">Urbifossiella limnaea</name>
    <dbReference type="NCBI Taxonomy" id="2528023"/>
    <lineage>
        <taxon>Bacteria</taxon>
        <taxon>Pseudomonadati</taxon>
        <taxon>Planctomycetota</taxon>
        <taxon>Planctomycetia</taxon>
        <taxon>Gemmatales</taxon>
        <taxon>Gemmataceae</taxon>
        <taxon>Urbifossiella</taxon>
    </lineage>
</organism>
<protein>
    <recommendedName>
        <fullName evidence="3">Tetratricopeptide repeat protein</fullName>
    </recommendedName>
</protein>
<keyword evidence="2" id="KW-1185">Reference proteome</keyword>
<accession>A0A517XXP9</accession>
<sequence>MSRTYDSAAQPTLADLTTAFLATRSDAAAAAVEPVGSEVEPHEVTAGFRIEPRTAWADATATLPASPAATPTEWATLVSLPVAAYAVPMAAGNFPQRVRDVAPLLGRFDAAALRPSAAGTPAPGLSGLRTWVVREAKKRTAAAALVAAGVARAAGELDWAAELLADAEALCTGDDRGRWENERAALAWHRGDAADALARWEALPDAPAVRFNRGMALLFLGRAAEAKGVLTAAISALPEGSGWRDLAELYRTLAEIHG</sequence>
<reference evidence="1 2" key="1">
    <citation type="submission" date="2019-02" db="EMBL/GenBank/DDBJ databases">
        <title>Deep-cultivation of Planctomycetes and their phenomic and genomic characterization uncovers novel biology.</title>
        <authorList>
            <person name="Wiegand S."/>
            <person name="Jogler M."/>
            <person name="Boedeker C."/>
            <person name="Pinto D."/>
            <person name="Vollmers J."/>
            <person name="Rivas-Marin E."/>
            <person name="Kohn T."/>
            <person name="Peeters S.H."/>
            <person name="Heuer A."/>
            <person name="Rast P."/>
            <person name="Oberbeckmann S."/>
            <person name="Bunk B."/>
            <person name="Jeske O."/>
            <person name="Meyerdierks A."/>
            <person name="Storesund J.E."/>
            <person name="Kallscheuer N."/>
            <person name="Luecker S."/>
            <person name="Lage O.M."/>
            <person name="Pohl T."/>
            <person name="Merkel B.J."/>
            <person name="Hornburger P."/>
            <person name="Mueller R.-W."/>
            <person name="Bruemmer F."/>
            <person name="Labrenz M."/>
            <person name="Spormann A.M."/>
            <person name="Op den Camp H."/>
            <person name="Overmann J."/>
            <person name="Amann R."/>
            <person name="Jetten M.S.M."/>
            <person name="Mascher T."/>
            <person name="Medema M.H."/>
            <person name="Devos D.P."/>
            <person name="Kaster A.-K."/>
            <person name="Ovreas L."/>
            <person name="Rohde M."/>
            <person name="Galperin M.Y."/>
            <person name="Jogler C."/>
        </authorList>
    </citation>
    <scope>NUCLEOTIDE SEQUENCE [LARGE SCALE GENOMIC DNA]</scope>
    <source>
        <strain evidence="1 2">ETA_A1</strain>
    </source>
</reference>
<evidence type="ECO:0000313" key="1">
    <source>
        <dbReference type="EMBL" id="QDU22290.1"/>
    </source>
</evidence>
<evidence type="ECO:0000313" key="2">
    <source>
        <dbReference type="Proteomes" id="UP000319576"/>
    </source>
</evidence>
<dbReference type="KEGG" id="uli:ETAA1_42680"/>
<dbReference type="AlphaFoldDB" id="A0A517XXP9"/>
<evidence type="ECO:0008006" key="3">
    <source>
        <dbReference type="Google" id="ProtNLM"/>
    </source>
</evidence>
<dbReference type="Proteomes" id="UP000319576">
    <property type="component" value="Chromosome"/>
</dbReference>
<dbReference type="RefSeq" id="WP_202920301.1">
    <property type="nucleotide sequence ID" value="NZ_CP036273.1"/>
</dbReference>
<proteinExistence type="predicted"/>
<dbReference type="SUPFAM" id="SSF48452">
    <property type="entry name" value="TPR-like"/>
    <property type="match status" value="1"/>
</dbReference>